<dbReference type="EMBL" id="CP009285">
    <property type="protein sequence ID" value="AIQ57481.1"/>
    <property type="molecule type" value="Genomic_DNA"/>
</dbReference>
<comment type="subcellular location">
    <subcellularLocation>
        <location evidence="1 7">Cell membrane</location>
        <topology evidence="1 7">Multi-pass membrane protein</topology>
    </subcellularLocation>
</comment>
<reference evidence="9" key="1">
    <citation type="submission" date="2014-08" db="EMBL/GenBank/DDBJ databases">
        <title>Comparative genomics of the Paenibacillus odorifer group.</title>
        <authorList>
            <person name="den Bakker H.C."/>
            <person name="Tsai Y.-C.Y.-C."/>
            <person name="Martin N."/>
            <person name="Korlach J."/>
            <person name="Wiedmann M."/>
        </authorList>
    </citation>
    <scope>NUCLEOTIDE SEQUENCE [LARGE SCALE GENOMIC DNA]</scope>
    <source>
        <strain evidence="9">DSM 13188</strain>
    </source>
</reference>
<evidence type="ECO:0000256" key="3">
    <source>
        <dbReference type="ARBA" id="ARBA00022475"/>
    </source>
</evidence>
<evidence type="ECO:0000256" key="4">
    <source>
        <dbReference type="ARBA" id="ARBA00022692"/>
    </source>
</evidence>
<dbReference type="InterPro" id="IPR000515">
    <property type="entry name" value="MetI-like"/>
</dbReference>
<evidence type="ECO:0000256" key="7">
    <source>
        <dbReference type="RuleBase" id="RU363032"/>
    </source>
</evidence>
<dbReference type="Gene3D" id="1.10.3720.10">
    <property type="entry name" value="MetI-like"/>
    <property type="match status" value="1"/>
</dbReference>
<dbReference type="OrthoDB" id="157184at2"/>
<keyword evidence="2 7" id="KW-0813">Transport</keyword>
<dbReference type="GO" id="GO:0005886">
    <property type="term" value="C:plasma membrane"/>
    <property type="evidence" value="ECO:0007669"/>
    <property type="project" value="UniProtKB-SubCell"/>
</dbReference>
<dbReference type="InterPro" id="IPR035906">
    <property type="entry name" value="MetI-like_sf"/>
</dbReference>
<feature type="transmembrane region" description="Helical" evidence="7">
    <location>
        <begin position="257"/>
        <end position="277"/>
    </location>
</feature>
<organism evidence="9 10">
    <name type="scientific">Paenibacillus borealis</name>
    <dbReference type="NCBI Taxonomy" id="160799"/>
    <lineage>
        <taxon>Bacteria</taxon>
        <taxon>Bacillati</taxon>
        <taxon>Bacillota</taxon>
        <taxon>Bacilli</taxon>
        <taxon>Bacillales</taxon>
        <taxon>Paenibacillaceae</taxon>
        <taxon>Paenibacillus</taxon>
    </lineage>
</organism>
<dbReference type="GO" id="GO:0055085">
    <property type="term" value="P:transmembrane transport"/>
    <property type="evidence" value="ECO:0007669"/>
    <property type="project" value="InterPro"/>
</dbReference>
<dbReference type="CDD" id="cd06261">
    <property type="entry name" value="TM_PBP2"/>
    <property type="match status" value="1"/>
</dbReference>
<dbReference type="AlphaFoldDB" id="A0A089L7N2"/>
<evidence type="ECO:0000256" key="1">
    <source>
        <dbReference type="ARBA" id="ARBA00004651"/>
    </source>
</evidence>
<evidence type="ECO:0000256" key="5">
    <source>
        <dbReference type="ARBA" id="ARBA00022989"/>
    </source>
</evidence>
<dbReference type="SUPFAM" id="SSF161098">
    <property type="entry name" value="MetI-like"/>
    <property type="match status" value="1"/>
</dbReference>
<dbReference type="Pfam" id="PF00528">
    <property type="entry name" value="BPD_transp_1"/>
    <property type="match status" value="1"/>
</dbReference>
<accession>A0A089L7N2</accession>
<dbReference type="Proteomes" id="UP000029518">
    <property type="component" value="Chromosome"/>
</dbReference>
<dbReference type="PROSITE" id="PS50928">
    <property type="entry name" value="ABC_TM1"/>
    <property type="match status" value="1"/>
</dbReference>
<feature type="transmembrane region" description="Helical" evidence="7">
    <location>
        <begin position="12"/>
        <end position="33"/>
    </location>
</feature>
<keyword evidence="4 7" id="KW-0812">Transmembrane</keyword>
<evidence type="ECO:0000256" key="2">
    <source>
        <dbReference type="ARBA" id="ARBA00022448"/>
    </source>
</evidence>
<protein>
    <submittedName>
        <fullName evidence="9">ABC transporter permease</fullName>
    </submittedName>
</protein>
<keyword evidence="3" id="KW-1003">Cell membrane</keyword>
<feature type="domain" description="ABC transmembrane type-1" evidence="8">
    <location>
        <begin position="76"/>
        <end position="271"/>
    </location>
</feature>
<proteinExistence type="inferred from homology"/>
<comment type="similarity">
    <text evidence="7">Belongs to the binding-protein-dependent transport system permease family.</text>
</comment>
<evidence type="ECO:0000313" key="10">
    <source>
        <dbReference type="Proteomes" id="UP000029518"/>
    </source>
</evidence>
<feature type="transmembrane region" description="Helical" evidence="7">
    <location>
        <begin position="185"/>
        <end position="210"/>
    </location>
</feature>
<evidence type="ECO:0000256" key="6">
    <source>
        <dbReference type="ARBA" id="ARBA00023136"/>
    </source>
</evidence>
<dbReference type="RefSeq" id="WP_042211710.1">
    <property type="nucleotide sequence ID" value="NZ_CP009285.1"/>
</dbReference>
<dbReference type="PANTHER" id="PTHR43744">
    <property type="entry name" value="ABC TRANSPORTER PERMEASE PROTEIN MG189-RELATED-RELATED"/>
    <property type="match status" value="1"/>
</dbReference>
<gene>
    <name evidence="9" type="ORF">PBOR_11495</name>
</gene>
<dbReference type="KEGG" id="pbd:PBOR_11495"/>
<sequence length="292" mass="32870">MLTYTKRWPERTFDILNVVVLLALCIMTLYPFYNIVITSLNDPTDAARGGIAFWPRVFSMENYKVVFQDERMSHAFFITIARTLAGTATAVLFTAAFAYGVSKTELMGRRIFLMMAIVTMYFSGGIIPYYLVVAKYLHLKGSFLVYIIPNLFNVFNAIIMLTFFRGLPKEIEESAKIDGANDLRIFWQLVLPVSKPVLATIALYNAVFHWNAWYDAMLFGNDNLLTLQQILMQIISSNSNVSLMASNLGLGSVSAQSLKLATMVITTLPIVFTYPFVQKYFVQGVMIGSVKG</sequence>
<keyword evidence="5 7" id="KW-1133">Transmembrane helix</keyword>
<feature type="transmembrane region" description="Helical" evidence="7">
    <location>
        <begin position="75"/>
        <end position="99"/>
    </location>
</feature>
<keyword evidence="10" id="KW-1185">Reference proteome</keyword>
<dbReference type="PANTHER" id="PTHR43744:SF9">
    <property type="entry name" value="POLYGALACTURONAN_RHAMNOGALACTURONAN TRANSPORT SYSTEM PERMEASE PROTEIN YTCP"/>
    <property type="match status" value="1"/>
</dbReference>
<feature type="transmembrane region" description="Helical" evidence="7">
    <location>
        <begin position="143"/>
        <end position="164"/>
    </location>
</feature>
<feature type="transmembrane region" description="Helical" evidence="7">
    <location>
        <begin position="111"/>
        <end position="131"/>
    </location>
</feature>
<evidence type="ECO:0000313" key="9">
    <source>
        <dbReference type="EMBL" id="AIQ57481.1"/>
    </source>
</evidence>
<evidence type="ECO:0000259" key="8">
    <source>
        <dbReference type="PROSITE" id="PS50928"/>
    </source>
</evidence>
<name>A0A089L7N2_PAEBO</name>
<keyword evidence="6 7" id="KW-0472">Membrane</keyword>
<dbReference type="HOGENOM" id="CLU_016047_1_0_9"/>